<evidence type="ECO:0000256" key="3">
    <source>
        <dbReference type="ARBA" id="ARBA00022741"/>
    </source>
</evidence>
<dbReference type="EMBL" id="SIRL01000008">
    <property type="protein sequence ID" value="TBN49305.1"/>
    <property type="molecule type" value="Genomic_DNA"/>
</dbReference>
<keyword evidence="12" id="KW-1185">Reference proteome</keyword>
<dbReference type="InterPro" id="IPR001412">
    <property type="entry name" value="aa-tRNA-synth_I_CS"/>
</dbReference>
<keyword evidence="5 7" id="KW-0067">ATP-binding</keyword>
<evidence type="ECO:0000256" key="2">
    <source>
        <dbReference type="ARBA" id="ARBA00022723"/>
    </source>
</evidence>
<keyword evidence="3 7" id="KW-0547">Nucleotide-binding</keyword>
<proteinExistence type="inferred from homology"/>
<reference evidence="9" key="1">
    <citation type="submission" date="2017-06" db="EMBL/GenBank/DDBJ databases">
        <authorList>
            <person name="Kim H.J."/>
            <person name="Triplett B.A."/>
        </authorList>
    </citation>
    <scope>NUCLEOTIDE SEQUENCE [LARGE SCALE GENOMIC DNA]</scope>
    <source>
        <strain evidence="9">DSM 26170</strain>
    </source>
</reference>
<dbReference type="InterPro" id="IPR014729">
    <property type="entry name" value="Rossmann-like_a/b/a_fold"/>
</dbReference>
<keyword evidence="4" id="KW-0862">Zinc</keyword>
<evidence type="ECO:0000256" key="4">
    <source>
        <dbReference type="ARBA" id="ARBA00022833"/>
    </source>
</evidence>
<dbReference type="GO" id="GO:0004818">
    <property type="term" value="F:glutamate-tRNA ligase activity"/>
    <property type="evidence" value="ECO:0007669"/>
    <property type="project" value="TreeGrafter"/>
</dbReference>
<dbReference type="PROSITE" id="PS00178">
    <property type="entry name" value="AA_TRNA_LIGASE_I"/>
    <property type="match status" value="1"/>
</dbReference>
<dbReference type="NCBIfam" id="NF004315">
    <property type="entry name" value="PRK05710.1-4"/>
    <property type="match status" value="1"/>
</dbReference>
<evidence type="ECO:0000313" key="9">
    <source>
        <dbReference type="EMBL" id="SNR52783.1"/>
    </source>
</evidence>
<dbReference type="GO" id="GO:0006424">
    <property type="term" value="P:glutamyl-tRNA aminoacylation"/>
    <property type="evidence" value="ECO:0007669"/>
    <property type="project" value="TreeGrafter"/>
</dbReference>
<dbReference type="Pfam" id="PF00749">
    <property type="entry name" value="tRNA-synt_1c"/>
    <property type="match status" value="1"/>
</dbReference>
<dbReference type="Proteomes" id="UP000292859">
    <property type="component" value="Unassembled WGS sequence"/>
</dbReference>
<evidence type="ECO:0000256" key="1">
    <source>
        <dbReference type="ARBA" id="ARBA00022598"/>
    </source>
</evidence>
<dbReference type="GO" id="GO:0005829">
    <property type="term" value="C:cytosol"/>
    <property type="evidence" value="ECO:0007669"/>
    <property type="project" value="TreeGrafter"/>
</dbReference>
<accession>A0A238X2H5</accession>
<reference evidence="10 12" key="3">
    <citation type="submission" date="2019-02" db="EMBL/GenBank/DDBJ databases">
        <authorList>
            <person name="Zhang G."/>
        </authorList>
    </citation>
    <scope>NUCLEOTIDE SEQUENCE [LARGE SCALE GENOMIC DNA]</scope>
    <source>
        <strain evidence="10 12">CMB17</strain>
    </source>
</reference>
<sequence length="283" mass="31561">MAGAPVRRTRFAPSPTGLLHLGHAYAALVAQHSADPGQFLLRIEDIDRDRCRPEYEAAIYADLAWLGLTWQQPVMRQSDRMAAYRDALARLAPLTYPCRCRRGDIRAALSAPQEGALPAGPDGLVYPGTCRVRRLSDAEPGDVIRLDAARAFDALGRDHVAFRDQAILPGQNHALFRDQFLNGIGDVILSRRGMGTSYHLAVVVDDAAQDITVVTRGKDLFDATWVHVLLQRLLDLPTPLYHHHRLIRDDAGKRLAKRDDGRAIRHYRDDGATPQDIRRLIGF</sequence>
<dbReference type="PANTHER" id="PTHR43311:SF1">
    <property type="entry name" value="GLUTAMYL-Q TRNA(ASP) SYNTHETASE"/>
    <property type="match status" value="1"/>
</dbReference>
<reference evidence="11" key="2">
    <citation type="submission" date="2017-06" db="EMBL/GenBank/DDBJ databases">
        <authorList>
            <person name="Varghese N."/>
            <person name="Submissions S."/>
        </authorList>
    </citation>
    <scope>NUCLEOTIDE SEQUENCE [LARGE SCALE GENOMIC DNA]</scope>
    <source>
        <strain evidence="11">DSM 26170</strain>
    </source>
</reference>
<dbReference type="EC" id="6.1.1.-" evidence="10"/>
<evidence type="ECO:0000259" key="8">
    <source>
        <dbReference type="Pfam" id="PF00749"/>
    </source>
</evidence>
<dbReference type="EMBL" id="FZNM01000007">
    <property type="protein sequence ID" value="SNR52783.1"/>
    <property type="molecule type" value="Genomic_DNA"/>
</dbReference>
<gene>
    <name evidence="10" type="ORF">EYF88_12070</name>
    <name evidence="9" type="ORF">SAMN06265378_10781</name>
</gene>
<organism evidence="9 11">
    <name type="scientific">Paracoccus sediminis</name>
    <dbReference type="NCBI Taxonomy" id="1214787"/>
    <lineage>
        <taxon>Bacteria</taxon>
        <taxon>Pseudomonadati</taxon>
        <taxon>Pseudomonadota</taxon>
        <taxon>Alphaproteobacteria</taxon>
        <taxon>Rhodobacterales</taxon>
        <taxon>Paracoccaceae</taxon>
        <taxon>Paracoccus</taxon>
    </lineage>
</organism>
<name>A0A238X2H5_9RHOB</name>
<evidence type="ECO:0000313" key="11">
    <source>
        <dbReference type="Proteomes" id="UP000198409"/>
    </source>
</evidence>
<evidence type="ECO:0000256" key="6">
    <source>
        <dbReference type="ARBA" id="ARBA00023146"/>
    </source>
</evidence>
<dbReference type="RefSeq" id="WP_089388322.1">
    <property type="nucleotide sequence ID" value="NZ_FZNM01000007.1"/>
</dbReference>
<keyword evidence="2" id="KW-0479">Metal-binding</keyword>
<evidence type="ECO:0000313" key="10">
    <source>
        <dbReference type="EMBL" id="TBN49305.1"/>
    </source>
</evidence>
<dbReference type="OrthoDB" id="9807503at2"/>
<dbReference type="GO" id="GO:0005524">
    <property type="term" value="F:ATP binding"/>
    <property type="evidence" value="ECO:0007669"/>
    <property type="project" value="UniProtKB-KW"/>
</dbReference>
<dbReference type="Proteomes" id="UP000198409">
    <property type="component" value="Unassembled WGS sequence"/>
</dbReference>
<comment type="similarity">
    <text evidence="7">Belongs to the class-I aminoacyl-tRNA synthetase family.</text>
</comment>
<protein>
    <submittedName>
        <fullName evidence="9">Glutamyl-Q tRNA(Asp) synthetase</fullName>
    </submittedName>
    <submittedName>
        <fullName evidence="10">tRNA glutamyl-Q(34) synthetase GluQRS</fullName>
        <ecNumber evidence="10">6.1.1.-</ecNumber>
    </submittedName>
</protein>
<evidence type="ECO:0000256" key="5">
    <source>
        <dbReference type="ARBA" id="ARBA00022840"/>
    </source>
</evidence>
<keyword evidence="7" id="KW-0648">Protein biosynthesis</keyword>
<evidence type="ECO:0000313" key="12">
    <source>
        <dbReference type="Proteomes" id="UP000292859"/>
    </source>
</evidence>
<dbReference type="InterPro" id="IPR020058">
    <property type="entry name" value="Glu/Gln-tRNA-synth_Ib_cat-dom"/>
</dbReference>
<dbReference type="SUPFAM" id="SSF52374">
    <property type="entry name" value="Nucleotidylyl transferase"/>
    <property type="match status" value="1"/>
</dbReference>
<dbReference type="InterPro" id="IPR000924">
    <property type="entry name" value="Glu/Gln-tRNA-synth"/>
</dbReference>
<dbReference type="InterPro" id="IPR049940">
    <property type="entry name" value="GluQ/Sye"/>
</dbReference>
<dbReference type="PRINTS" id="PR00987">
    <property type="entry name" value="TRNASYNTHGLU"/>
</dbReference>
<dbReference type="AlphaFoldDB" id="A0A238X2H5"/>
<dbReference type="PANTHER" id="PTHR43311">
    <property type="entry name" value="GLUTAMATE--TRNA LIGASE"/>
    <property type="match status" value="1"/>
</dbReference>
<evidence type="ECO:0000256" key="7">
    <source>
        <dbReference type="RuleBase" id="RU363037"/>
    </source>
</evidence>
<keyword evidence="6 7" id="KW-0030">Aminoacyl-tRNA synthetase</keyword>
<feature type="domain" description="Glutamyl/glutaminyl-tRNA synthetase class Ib catalytic" evidence="8">
    <location>
        <begin position="8"/>
        <end position="279"/>
    </location>
</feature>
<dbReference type="Gene3D" id="3.40.50.620">
    <property type="entry name" value="HUPs"/>
    <property type="match status" value="1"/>
</dbReference>
<keyword evidence="1 7" id="KW-0436">Ligase</keyword>